<evidence type="ECO:0000313" key="3">
    <source>
        <dbReference type="Proteomes" id="UP000263012"/>
    </source>
</evidence>
<dbReference type="GeneID" id="37877578"/>
<evidence type="ECO:0000313" key="2">
    <source>
        <dbReference type="EMBL" id="AUX08863.1"/>
    </source>
</evidence>
<dbReference type="Pfam" id="PF26222">
    <property type="entry name" value="DUF8048"/>
    <property type="match status" value="1"/>
</dbReference>
<protein>
    <recommendedName>
        <fullName evidence="1">DUF8048 domain-containing protein</fullName>
    </recommendedName>
</protein>
<accession>A0A343TIE1</accession>
<dbReference type="OrthoDB" id="235313at2157"/>
<keyword evidence="3" id="KW-1185">Reference proteome</keyword>
<evidence type="ECO:0000259" key="1">
    <source>
        <dbReference type="Pfam" id="PF26222"/>
    </source>
</evidence>
<dbReference type="RefSeq" id="WP_119816496.1">
    <property type="nucleotide sequence ID" value="NZ_CP025066.1"/>
</dbReference>
<dbReference type="EMBL" id="CP025066">
    <property type="protein sequence ID" value="AUX08863.1"/>
    <property type="molecule type" value="Genomic_DNA"/>
</dbReference>
<dbReference type="Proteomes" id="UP000263012">
    <property type="component" value="Chromosome"/>
</dbReference>
<reference evidence="3" key="1">
    <citation type="submission" date="2017-11" db="EMBL/GenBank/DDBJ databases">
        <title>Phenotypic and genomic properties of facultatively anaerobic sulfur-reducing natronoarchaea from hypersaline soda lakes.</title>
        <authorList>
            <person name="Sorokin D.Y."/>
            <person name="Kublanov I.V."/>
            <person name="Roman P."/>
            <person name="Sinninghe Damste J.S."/>
            <person name="Golyshin P.N."/>
            <person name="Rojo D."/>
            <person name="Ciordia S."/>
            <person name="Mena M.D.C."/>
            <person name="Ferrer M."/>
            <person name="Messina E."/>
            <person name="Smedile F."/>
            <person name="La Spada G."/>
            <person name="La Cono V."/>
            <person name="Yakimov M.M."/>
        </authorList>
    </citation>
    <scope>NUCLEOTIDE SEQUENCE [LARGE SCALE GENOMIC DNA]</scope>
    <source>
        <strain evidence="3">AArc-Sl</strain>
    </source>
</reference>
<name>A0A343TIE1_9EURY</name>
<dbReference type="KEGG" id="hdf:AArcSl_1230"/>
<sequence length="126" mass="14231">MSENPTPERHLPFDGPVLLYAAATASVAPNRLPELLVDGQELLSGRVDAYHRQYENVRSDSGRSIFLVPTGHWEEIGEELGVNEREADALRRAHERQLWRVGAESQRREGFDTALEIREAVVIGRE</sequence>
<proteinExistence type="predicted"/>
<dbReference type="AlphaFoldDB" id="A0A343TIE1"/>
<dbReference type="InterPro" id="IPR058361">
    <property type="entry name" value="DUF8048"/>
</dbReference>
<gene>
    <name evidence="2" type="ORF">AArcSl_1230</name>
</gene>
<organism evidence="2 3">
    <name type="scientific">Halalkaliarchaeum desulfuricum</name>
    <dbReference type="NCBI Taxonomy" id="2055893"/>
    <lineage>
        <taxon>Archaea</taxon>
        <taxon>Methanobacteriati</taxon>
        <taxon>Methanobacteriota</taxon>
        <taxon>Stenosarchaea group</taxon>
        <taxon>Halobacteria</taxon>
        <taxon>Halobacteriales</taxon>
        <taxon>Haloferacaceae</taxon>
        <taxon>Halalkaliarchaeum</taxon>
    </lineage>
</organism>
<feature type="domain" description="DUF8048" evidence="1">
    <location>
        <begin position="12"/>
        <end position="125"/>
    </location>
</feature>